<dbReference type="Proteomes" id="UP000054549">
    <property type="component" value="Unassembled WGS sequence"/>
</dbReference>
<dbReference type="InterPro" id="IPR011049">
    <property type="entry name" value="Serralysin-like_metalloprot_C"/>
</dbReference>
<gene>
    <name evidence="1" type="ORF">M378DRAFT_159249</name>
</gene>
<evidence type="ECO:0000313" key="2">
    <source>
        <dbReference type="Proteomes" id="UP000054549"/>
    </source>
</evidence>
<dbReference type="Gene3D" id="2.150.10.10">
    <property type="entry name" value="Serralysin-like metalloprotease, C-terminal"/>
    <property type="match status" value="1"/>
</dbReference>
<accession>A0A0C2SX16</accession>
<name>A0A0C2SX16_AMAMK</name>
<dbReference type="AlphaFoldDB" id="A0A0C2SX16"/>
<dbReference type="EMBL" id="KN818230">
    <property type="protein sequence ID" value="KIL67995.1"/>
    <property type="molecule type" value="Genomic_DNA"/>
</dbReference>
<dbReference type="InParanoid" id="A0A0C2SX16"/>
<dbReference type="HOGENOM" id="CLU_2670597_0_0_1"/>
<proteinExistence type="predicted"/>
<reference evidence="1 2" key="1">
    <citation type="submission" date="2014-04" db="EMBL/GenBank/DDBJ databases">
        <title>Evolutionary Origins and Diversification of the Mycorrhizal Mutualists.</title>
        <authorList>
            <consortium name="DOE Joint Genome Institute"/>
            <consortium name="Mycorrhizal Genomics Consortium"/>
            <person name="Kohler A."/>
            <person name="Kuo A."/>
            <person name="Nagy L.G."/>
            <person name="Floudas D."/>
            <person name="Copeland A."/>
            <person name="Barry K.W."/>
            <person name="Cichocki N."/>
            <person name="Veneault-Fourrey C."/>
            <person name="LaButti K."/>
            <person name="Lindquist E.A."/>
            <person name="Lipzen A."/>
            <person name="Lundell T."/>
            <person name="Morin E."/>
            <person name="Murat C."/>
            <person name="Riley R."/>
            <person name="Ohm R."/>
            <person name="Sun H."/>
            <person name="Tunlid A."/>
            <person name="Henrissat B."/>
            <person name="Grigoriev I.V."/>
            <person name="Hibbett D.S."/>
            <person name="Martin F."/>
        </authorList>
    </citation>
    <scope>NUCLEOTIDE SEQUENCE [LARGE SCALE GENOMIC DNA]</scope>
    <source>
        <strain evidence="1 2">Koide BX008</strain>
    </source>
</reference>
<sequence>MAKENKIKIGKGLDAENARAIAVGAAVSATHNASAKGYRKSSKPSNIDIGDKAKFKGASGIAIGHAATARSKDSK</sequence>
<organism evidence="1 2">
    <name type="scientific">Amanita muscaria (strain Koide BX008)</name>
    <dbReference type="NCBI Taxonomy" id="946122"/>
    <lineage>
        <taxon>Eukaryota</taxon>
        <taxon>Fungi</taxon>
        <taxon>Dikarya</taxon>
        <taxon>Basidiomycota</taxon>
        <taxon>Agaricomycotina</taxon>
        <taxon>Agaricomycetes</taxon>
        <taxon>Agaricomycetidae</taxon>
        <taxon>Agaricales</taxon>
        <taxon>Pluteineae</taxon>
        <taxon>Amanitaceae</taxon>
        <taxon>Amanita</taxon>
    </lineage>
</organism>
<dbReference type="SUPFAM" id="SSF101967">
    <property type="entry name" value="Adhesin YadA, collagen-binding domain"/>
    <property type="match status" value="1"/>
</dbReference>
<keyword evidence="2" id="KW-1185">Reference proteome</keyword>
<evidence type="ECO:0000313" key="1">
    <source>
        <dbReference type="EMBL" id="KIL67995.1"/>
    </source>
</evidence>
<protein>
    <submittedName>
        <fullName evidence="1">Uncharacterized protein</fullName>
    </submittedName>
</protein>